<keyword evidence="2" id="KW-0479">Metal-binding</keyword>
<dbReference type="GO" id="GO:0016462">
    <property type="term" value="F:pyrophosphatase activity"/>
    <property type="evidence" value="ECO:0007669"/>
    <property type="project" value="InterPro"/>
</dbReference>
<keyword evidence="3 7" id="KW-0378">Hydrolase</keyword>
<evidence type="ECO:0000256" key="1">
    <source>
        <dbReference type="ARBA" id="ARBA00001946"/>
    </source>
</evidence>
<dbReference type="PROSITE" id="PS51462">
    <property type="entry name" value="NUDIX"/>
    <property type="match status" value="1"/>
</dbReference>
<proteinExistence type="predicted"/>
<dbReference type="PANTHER" id="PTHR12629:SF0">
    <property type="entry name" value="DIPHOSPHOINOSITOL-POLYPHOSPHATE DIPHOSPHATASE"/>
    <property type="match status" value="1"/>
</dbReference>
<feature type="compositionally biased region" description="Basic and acidic residues" evidence="5">
    <location>
        <begin position="225"/>
        <end position="237"/>
    </location>
</feature>
<comment type="caution">
    <text evidence="7">The sequence shown here is derived from an EMBL/GenBank/DDBJ whole genome shotgun (WGS) entry which is preliminary data.</text>
</comment>
<dbReference type="PANTHER" id="PTHR12629">
    <property type="entry name" value="DIPHOSPHOINOSITOL POLYPHOSPHATE PHOSPHOHYDROLASE"/>
    <property type="match status" value="1"/>
</dbReference>
<dbReference type="SUPFAM" id="SSF55811">
    <property type="entry name" value="Nudix"/>
    <property type="match status" value="1"/>
</dbReference>
<dbReference type="InterPro" id="IPR015797">
    <property type="entry name" value="NUDIX_hydrolase-like_dom_sf"/>
</dbReference>
<evidence type="ECO:0000259" key="6">
    <source>
        <dbReference type="PROSITE" id="PS51462"/>
    </source>
</evidence>
<dbReference type="InterPro" id="IPR000086">
    <property type="entry name" value="NUDIX_hydrolase_dom"/>
</dbReference>
<feature type="region of interest" description="Disordered" evidence="5">
    <location>
        <begin position="207"/>
        <end position="277"/>
    </location>
</feature>
<dbReference type="Gene3D" id="3.90.79.10">
    <property type="entry name" value="Nucleoside Triphosphate Pyrophosphohydrolase"/>
    <property type="match status" value="1"/>
</dbReference>
<organism evidence="7 8">
    <name type="scientific">Seminavis robusta</name>
    <dbReference type="NCBI Taxonomy" id="568900"/>
    <lineage>
        <taxon>Eukaryota</taxon>
        <taxon>Sar</taxon>
        <taxon>Stramenopiles</taxon>
        <taxon>Ochrophyta</taxon>
        <taxon>Bacillariophyta</taxon>
        <taxon>Bacillariophyceae</taxon>
        <taxon>Bacillariophycidae</taxon>
        <taxon>Naviculales</taxon>
        <taxon>Naviculaceae</taxon>
        <taxon>Seminavis</taxon>
    </lineage>
</organism>
<dbReference type="GO" id="GO:0046872">
    <property type="term" value="F:metal ion binding"/>
    <property type="evidence" value="ECO:0007669"/>
    <property type="project" value="UniProtKB-KW"/>
</dbReference>
<dbReference type="Pfam" id="PF00293">
    <property type="entry name" value="NUDIX"/>
    <property type="match status" value="1"/>
</dbReference>
<feature type="compositionally biased region" description="Basic and acidic residues" evidence="5">
    <location>
        <begin position="249"/>
        <end position="266"/>
    </location>
</feature>
<name>A0A9N8E1J0_9STRA</name>
<reference evidence="7" key="1">
    <citation type="submission" date="2020-06" db="EMBL/GenBank/DDBJ databases">
        <authorList>
            <consortium name="Plant Systems Biology data submission"/>
        </authorList>
    </citation>
    <scope>NUCLEOTIDE SEQUENCE</scope>
    <source>
        <strain evidence="7">D6</strain>
    </source>
</reference>
<sequence length="340" mass="37480">MNGSKHPTNLPGHEEEEREASTGTKLSPVCLDEDMKEQSTPTEELRNESFPKSFSLTESKLGMLPHSSSATSSAKNGSDAAELANSNPQSSNEAERTVLLKKLMEKSAAINSTVADRTISRHGRSNQRWIIESDSSEVVRLVTGCVPILKGGKIMLVSASKKKEWILPKGGWEKDEELEESAIRETFEEAGVMGVLGPKLAEIKYETRKSKKRRLESSSASEDEQVNRVSDHGDKGDASVQTQKSAELSLDKRNDAVDAGKDKSKDTGPGSTGPREAPKIYSHVCAKLFPLYIKEVMSTWPEKGRLRKAVDLDQAIELLVERPEMQSALLEVRARRLHLV</sequence>
<dbReference type="EMBL" id="CAICTM010000412">
    <property type="protein sequence ID" value="CAB9509974.1"/>
    <property type="molecule type" value="Genomic_DNA"/>
</dbReference>
<evidence type="ECO:0000313" key="8">
    <source>
        <dbReference type="Proteomes" id="UP001153069"/>
    </source>
</evidence>
<feature type="domain" description="Nudix hydrolase" evidence="6">
    <location>
        <begin position="138"/>
        <end position="333"/>
    </location>
</feature>
<accession>A0A9N8E1J0</accession>
<evidence type="ECO:0000256" key="2">
    <source>
        <dbReference type="ARBA" id="ARBA00022723"/>
    </source>
</evidence>
<dbReference type="GO" id="GO:0005634">
    <property type="term" value="C:nucleus"/>
    <property type="evidence" value="ECO:0007669"/>
    <property type="project" value="TreeGrafter"/>
</dbReference>
<dbReference type="InterPro" id="IPR047198">
    <property type="entry name" value="DDP-like_NUDIX"/>
</dbReference>
<dbReference type="OrthoDB" id="2011998at2759"/>
<comment type="cofactor">
    <cofactor evidence="1">
        <name>Mg(2+)</name>
        <dbReference type="ChEBI" id="CHEBI:18420"/>
    </cofactor>
</comment>
<protein>
    <submittedName>
        <fullName evidence="7">Nudix hydrolase</fullName>
    </submittedName>
</protein>
<feature type="region of interest" description="Disordered" evidence="5">
    <location>
        <begin position="1"/>
        <end position="94"/>
    </location>
</feature>
<keyword evidence="8" id="KW-1185">Reference proteome</keyword>
<gene>
    <name evidence="7" type="ORF">SEMRO_413_G138030.1</name>
</gene>
<dbReference type="GO" id="GO:0005737">
    <property type="term" value="C:cytoplasm"/>
    <property type="evidence" value="ECO:0007669"/>
    <property type="project" value="TreeGrafter"/>
</dbReference>
<dbReference type="CDD" id="cd04666">
    <property type="entry name" value="NUDIX_DIPP2_like_Nudt4"/>
    <property type="match status" value="1"/>
</dbReference>
<dbReference type="Proteomes" id="UP001153069">
    <property type="component" value="Unassembled WGS sequence"/>
</dbReference>
<evidence type="ECO:0000313" key="7">
    <source>
        <dbReference type="EMBL" id="CAB9509974.1"/>
    </source>
</evidence>
<keyword evidence="4" id="KW-0460">Magnesium</keyword>
<evidence type="ECO:0000256" key="3">
    <source>
        <dbReference type="ARBA" id="ARBA00022801"/>
    </source>
</evidence>
<dbReference type="AlphaFoldDB" id="A0A9N8E1J0"/>
<evidence type="ECO:0000256" key="5">
    <source>
        <dbReference type="SAM" id="MobiDB-lite"/>
    </source>
</evidence>
<evidence type="ECO:0000256" key="4">
    <source>
        <dbReference type="ARBA" id="ARBA00022842"/>
    </source>
</evidence>